<protein>
    <recommendedName>
        <fullName evidence="4">Paeninodin family lasso peptide</fullName>
    </recommendedName>
</protein>
<sequence>MKKEWQTPQLEVLSINMTMKFPDHGCHDGGGKDNGGGGGDDYS</sequence>
<reference evidence="2" key="1">
    <citation type="journal article" date="2014" name="Int. J. Syst. Evol. Microbiol.">
        <title>Complete genome sequence of Corynebacterium casei LMG S-19264T (=DSM 44701T), isolated from a smear-ripened cheese.</title>
        <authorList>
            <consortium name="US DOE Joint Genome Institute (JGI-PGF)"/>
            <person name="Walter F."/>
            <person name="Albersmeier A."/>
            <person name="Kalinowski J."/>
            <person name="Ruckert C."/>
        </authorList>
    </citation>
    <scope>NUCLEOTIDE SEQUENCE</scope>
    <source>
        <strain evidence="2">CGMCC 1.15371</strain>
    </source>
</reference>
<dbReference type="RefSeq" id="WP_188689119.1">
    <property type="nucleotide sequence ID" value="NZ_BMIR01000002.1"/>
</dbReference>
<dbReference type="EMBL" id="BMIR01000002">
    <property type="protein sequence ID" value="GGE30574.1"/>
    <property type="molecule type" value="Genomic_DNA"/>
</dbReference>
<evidence type="ECO:0000313" key="2">
    <source>
        <dbReference type="EMBL" id="GGE30574.1"/>
    </source>
</evidence>
<evidence type="ECO:0008006" key="4">
    <source>
        <dbReference type="Google" id="ProtNLM"/>
    </source>
</evidence>
<dbReference type="AlphaFoldDB" id="A0A8J2YFN7"/>
<dbReference type="NCBIfam" id="NF033524">
    <property type="entry name" value="lasso_PadeA_fam"/>
    <property type="match status" value="1"/>
</dbReference>
<feature type="compositionally biased region" description="Gly residues" evidence="1">
    <location>
        <begin position="32"/>
        <end position="43"/>
    </location>
</feature>
<organism evidence="2 3">
    <name type="scientific">Pullulanibacillus camelliae</name>
    <dbReference type="NCBI Taxonomy" id="1707096"/>
    <lineage>
        <taxon>Bacteria</taxon>
        <taxon>Bacillati</taxon>
        <taxon>Bacillota</taxon>
        <taxon>Bacilli</taxon>
        <taxon>Bacillales</taxon>
        <taxon>Sporolactobacillaceae</taxon>
        <taxon>Pullulanibacillus</taxon>
    </lineage>
</organism>
<keyword evidence="3" id="KW-1185">Reference proteome</keyword>
<evidence type="ECO:0000256" key="1">
    <source>
        <dbReference type="SAM" id="MobiDB-lite"/>
    </source>
</evidence>
<accession>A0A8J2YFN7</accession>
<name>A0A8J2YFN7_9BACL</name>
<evidence type="ECO:0000313" key="3">
    <source>
        <dbReference type="Proteomes" id="UP000628775"/>
    </source>
</evidence>
<reference evidence="2" key="2">
    <citation type="submission" date="2020-09" db="EMBL/GenBank/DDBJ databases">
        <authorList>
            <person name="Sun Q."/>
            <person name="Zhou Y."/>
        </authorList>
    </citation>
    <scope>NUCLEOTIDE SEQUENCE</scope>
    <source>
        <strain evidence="2">CGMCC 1.15371</strain>
    </source>
</reference>
<dbReference type="Proteomes" id="UP000628775">
    <property type="component" value="Unassembled WGS sequence"/>
</dbReference>
<proteinExistence type="predicted"/>
<dbReference type="InterPro" id="IPR049825">
    <property type="entry name" value="Lasso_PadeA-like"/>
</dbReference>
<gene>
    <name evidence="2" type="ORF">GCM10011391_06550</name>
</gene>
<feature type="compositionally biased region" description="Basic and acidic residues" evidence="1">
    <location>
        <begin position="22"/>
        <end position="31"/>
    </location>
</feature>
<feature type="region of interest" description="Disordered" evidence="1">
    <location>
        <begin position="22"/>
        <end position="43"/>
    </location>
</feature>
<comment type="caution">
    <text evidence="2">The sequence shown here is derived from an EMBL/GenBank/DDBJ whole genome shotgun (WGS) entry which is preliminary data.</text>
</comment>